<accession>A0A7C1IZ73</accession>
<gene>
    <name evidence="1" type="ORF">ENQ35_00115</name>
</gene>
<name>A0A7C1IZ73_9THEO</name>
<evidence type="ECO:0000313" key="1">
    <source>
        <dbReference type="EMBL" id="HDW51152.1"/>
    </source>
</evidence>
<dbReference type="AlphaFoldDB" id="A0A7C1IZ73"/>
<organism evidence="1">
    <name type="scientific">Ammonifex degensii</name>
    <dbReference type="NCBI Taxonomy" id="42838"/>
    <lineage>
        <taxon>Bacteria</taxon>
        <taxon>Bacillati</taxon>
        <taxon>Bacillota</taxon>
        <taxon>Clostridia</taxon>
        <taxon>Thermoanaerobacterales</taxon>
        <taxon>Thermoanaerobacteraceae</taxon>
        <taxon>Ammonifex</taxon>
    </lineage>
</organism>
<dbReference type="EMBL" id="DSMV01000007">
    <property type="protein sequence ID" value="HDW51152.1"/>
    <property type="molecule type" value="Genomic_DNA"/>
</dbReference>
<comment type="caution">
    <text evidence="1">The sequence shown here is derived from an EMBL/GenBank/DDBJ whole genome shotgun (WGS) entry which is preliminary data.</text>
</comment>
<protein>
    <submittedName>
        <fullName evidence="1">Uncharacterized protein</fullName>
    </submittedName>
</protein>
<proteinExistence type="predicted"/>
<reference evidence="1" key="1">
    <citation type="journal article" date="2020" name="mSystems">
        <title>Genome- and Community-Level Interaction Insights into Carbon Utilization and Element Cycling Functions of Hydrothermarchaeota in Hydrothermal Sediment.</title>
        <authorList>
            <person name="Zhou Z."/>
            <person name="Liu Y."/>
            <person name="Xu W."/>
            <person name="Pan J."/>
            <person name="Luo Z.H."/>
            <person name="Li M."/>
        </authorList>
    </citation>
    <scope>NUCLEOTIDE SEQUENCE [LARGE SCALE GENOMIC DNA]</scope>
    <source>
        <strain evidence="1">SpSt-301</strain>
    </source>
</reference>
<sequence>MTICPRFDSDTDSLLMDVQHELYMGLVGYLYLYAKECYLRAVRLLGVETELARLIETKGSRKR</sequence>